<dbReference type="InterPro" id="IPR019903">
    <property type="entry name" value="RIC_family"/>
</dbReference>
<dbReference type="Pfam" id="PF01814">
    <property type="entry name" value="Hemerythrin"/>
    <property type="match status" value="1"/>
</dbReference>
<dbReference type="GO" id="GO:0046872">
    <property type="term" value="F:metal ion binding"/>
    <property type="evidence" value="ECO:0007669"/>
    <property type="project" value="UniProtKB-KW"/>
</dbReference>
<dbReference type="NCBIfam" id="TIGR03652">
    <property type="entry name" value="FeS_repair_RIC"/>
    <property type="match status" value="1"/>
</dbReference>
<name>Q023D8_SOLUE</name>
<evidence type="ECO:0000256" key="4">
    <source>
        <dbReference type="ARBA" id="ARBA00023004"/>
    </source>
</evidence>
<dbReference type="InParanoid" id="Q023D8"/>
<dbReference type="STRING" id="234267.Acid_2922"/>
<evidence type="ECO:0000256" key="1">
    <source>
        <dbReference type="ARBA" id="ARBA00004496"/>
    </source>
</evidence>
<organism evidence="6">
    <name type="scientific">Solibacter usitatus (strain Ellin6076)</name>
    <dbReference type="NCBI Taxonomy" id="234267"/>
    <lineage>
        <taxon>Bacteria</taxon>
        <taxon>Pseudomonadati</taxon>
        <taxon>Acidobacteriota</taxon>
        <taxon>Terriglobia</taxon>
        <taxon>Bryobacterales</taxon>
        <taxon>Solibacteraceae</taxon>
        <taxon>Candidatus Solibacter</taxon>
    </lineage>
</organism>
<keyword evidence="2" id="KW-0963">Cytoplasm</keyword>
<evidence type="ECO:0000256" key="3">
    <source>
        <dbReference type="ARBA" id="ARBA00022723"/>
    </source>
</evidence>
<gene>
    <name evidence="6" type="ordered locus">Acid_2922</name>
</gene>
<dbReference type="PANTHER" id="PTHR36438">
    <property type="entry name" value="IRON-SULFUR CLUSTER REPAIR PROTEIN YTFE"/>
    <property type="match status" value="1"/>
</dbReference>
<comment type="subcellular location">
    <subcellularLocation>
        <location evidence="1">Cytoplasm</location>
    </subcellularLocation>
</comment>
<evidence type="ECO:0000256" key="2">
    <source>
        <dbReference type="ARBA" id="ARBA00022490"/>
    </source>
</evidence>
<dbReference type="AlphaFoldDB" id="Q023D8"/>
<dbReference type="EMBL" id="CP000473">
    <property type="protein sequence ID" value="ABJ83908.1"/>
    <property type="molecule type" value="Genomic_DNA"/>
</dbReference>
<keyword evidence="3" id="KW-0479">Metal-binding</keyword>
<proteinExistence type="predicted"/>
<dbReference type="PANTHER" id="PTHR36438:SF1">
    <property type="entry name" value="IRON-SULFUR CLUSTER REPAIR PROTEIN YTFE"/>
    <property type="match status" value="1"/>
</dbReference>
<sequence length="245" mass="27323">MEEKEQGDPMTTTMTLADLAANSLNAVRILEQHGLDYCCGGKQPFEDACLAKGIKPESILREIEEAQVATVAGRDWHTAPLDELVKHIVGTHHEYLKLDLPVLAHRMEKVASVHGARDPKVLPRMAEVFAGLRAEMEMHMHKEETILFPFIEQHGRAEVQNRPVPPVPFGTIANPIAMMEREHAGAGDALGEIRSLTNDFELPPYACSTVRALYEGLKVLEADLHVHIHLENNILFPRAIALEKR</sequence>
<keyword evidence="4" id="KW-0408">Iron</keyword>
<dbReference type="Gene3D" id="1.20.120.520">
    <property type="entry name" value="nmb1532 protein domain like"/>
    <property type="match status" value="1"/>
</dbReference>
<feature type="domain" description="Hemerythrin-like" evidence="5">
    <location>
        <begin position="88"/>
        <end position="239"/>
    </location>
</feature>
<dbReference type="KEGG" id="sus:Acid_2922"/>
<dbReference type="eggNOG" id="COG2846">
    <property type="taxonomic scope" value="Bacteria"/>
</dbReference>
<dbReference type="FunCoup" id="Q023D8">
    <property type="interactions" value="5"/>
</dbReference>
<dbReference type="InterPro" id="IPR012312">
    <property type="entry name" value="Hemerythrin-like"/>
</dbReference>
<evidence type="ECO:0000259" key="5">
    <source>
        <dbReference type="Pfam" id="PF01814"/>
    </source>
</evidence>
<dbReference type="GO" id="GO:0005737">
    <property type="term" value="C:cytoplasm"/>
    <property type="evidence" value="ECO:0007669"/>
    <property type="project" value="UniProtKB-SubCell"/>
</dbReference>
<evidence type="ECO:0000313" key="6">
    <source>
        <dbReference type="EMBL" id="ABJ83908.1"/>
    </source>
</evidence>
<protein>
    <recommendedName>
        <fullName evidence="5">Hemerythrin-like domain-containing protein</fullName>
    </recommendedName>
</protein>
<accession>Q023D8</accession>
<reference evidence="6" key="1">
    <citation type="submission" date="2006-10" db="EMBL/GenBank/DDBJ databases">
        <title>Complete sequence of Solibacter usitatus Ellin6076.</title>
        <authorList>
            <consortium name="US DOE Joint Genome Institute"/>
            <person name="Copeland A."/>
            <person name="Lucas S."/>
            <person name="Lapidus A."/>
            <person name="Barry K."/>
            <person name="Detter J.C."/>
            <person name="Glavina del Rio T."/>
            <person name="Hammon N."/>
            <person name="Israni S."/>
            <person name="Dalin E."/>
            <person name="Tice H."/>
            <person name="Pitluck S."/>
            <person name="Thompson L.S."/>
            <person name="Brettin T."/>
            <person name="Bruce D."/>
            <person name="Han C."/>
            <person name="Tapia R."/>
            <person name="Gilna P."/>
            <person name="Schmutz J."/>
            <person name="Larimer F."/>
            <person name="Land M."/>
            <person name="Hauser L."/>
            <person name="Kyrpides N."/>
            <person name="Mikhailova N."/>
            <person name="Janssen P.H."/>
            <person name="Kuske C.R."/>
            <person name="Richardson P."/>
        </authorList>
    </citation>
    <scope>NUCLEOTIDE SEQUENCE</scope>
    <source>
        <strain evidence="6">Ellin6076</strain>
    </source>
</reference>
<dbReference type="HOGENOM" id="CLU_076075_0_1_0"/>
<dbReference type="OrthoDB" id="9797132at2"/>
<dbReference type="Pfam" id="PF04405">
    <property type="entry name" value="ScdA_N"/>
    <property type="match status" value="1"/>
</dbReference>